<keyword evidence="5" id="KW-1185">Reference proteome</keyword>
<dbReference type="GO" id="GO:0019888">
    <property type="term" value="F:protein phosphatase regulator activity"/>
    <property type="evidence" value="ECO:0007669"/>
    <property type="project" value="TreeGrafter"/>
</dbReference>
<gene>
    <name evidence="4" type="ORF">ECRASSUSDP1_LOCUS17212</name>
</gene>
<feature type="compositionally biased region" description="Acidic residues" evidence="3">
    <location>
        <begin position="166"/>
        <end position="177"/>
    </location>
</feature>
<reference evidence="4" key="1">
    <citation type="submission" date="2023-07" db="EMBL/GenBank/DDBJ databases">
        <authorList>
            <consortium name="AG Swart"/>
            <person name="Singh M."/>
            <person name="Singh A."/>
            <person name="Seah K."/>
            <person name="Emmerich C."/>
        </authorList>
    </citation>
    <scope>NUCLEOTIDE SEQUENCE</scope>
    <source>
        <strain evidence="4">DP1</strain>
    </source>
</reference>
<sequence>MDDKLSDLLKSPDVTVEDLLLEDNTVQEIRNGNQKVIEFLLKKKNMKDLLSYILEEPPADASHNRGHKFPFMVSEIFGNSMSKLFGIFFSDEPEEDPSNAKNDEDEGDEETTEEEGDKESPTSEDVDKIKSLLKIKQAIMKEQEQEKPTEKEPEDKKNLEEKAPETTDEQAENTQEADTDKKDEPEDHKEESEDHKEESEDHKEEPEEQQEKAEKKKQLKKRNLKKQNNLLILKNQLKRNSLLNLQLILRKKKEDVPDSEEVKEKQEEDSVSKSDEKVEETESPKEAEEPEKNEAPEEEEQKEAEEPDNTSEPTISNDEKVIETSEESNQEKVPEDSTKNDQTPSEEKEEPSEVTKEQTDEKEETTDEKEEAAEEKEEEDKPEASQEEEKEEAVSPAPTEQIEEDPELKKPITEYLVDFIRTDEELNPVLCGYFCKLLNTIITQNKEKFFLYAFDPANSMIEHFTKHVYNRSIADLFIRIIKDCNEDASTKLEILSGIIDGIESQQYEGKLNSAHIIKELMEIKNILEVLKEKEINVKLFDLLKSDDEMTVQVVLDILNTLYKKFPFYVPKKSNDAEEDEFAKNYLSSSDTDEMVIIPYIDKLLIEKLPLVEEILERETDSVLEQQYGETIKPFGAVRMGITRFIANIIAVGSQDYALKLSLCLPYLLKYCVEYPWNTMLHNLVEQIFEEIFKANSKYKDDIRTALLVETSVTDFITDCAIETEMKGSGRNIRTGLIATVINIANILNNHKSEYVQEELKKNEKWTTFVDTELKYSNENNERALAGHQSKTGDSDDDSANYQTSMDKLFAAFTSLKESHDSSRELSDSDEEEEDQNTDNILEGIDSSEDKKDQNEKEQTKEKASEEPENTESKIPKNQMISKKLGNQRTLKRLRSLRKPKRLKMLRTLKILKGLSISTSLRKFKIPQRLRTLKIFKFLMIPSLL</sequence>
<name>A0AAD2D0A4_EUPCR</name>
<feature type="compositionally biased region" description="Acidic residues" evidence="3">
    <location>
        <begin position="296"/>
        <end position="309"/>
    </location>
</feature>
<feature type="compositionally biased region" description="Low complexity" evidence="3">
    <location>
        <begin position="226"/>
        <end position="240"/>
    </location>
</feature>
<feature type="compositionally biased region" description="Acidic residues" evidence="3">
    <location>
        <begin position="360"/>
        <end position="391"/>
    </location>
</feature>
<dbReference type="SUPFAM" id="SSF48371">
    <property type="entry name" value="ARM repeat"/>
    <property type="match status" value="1"/>
</dbReference>
<dbReference type="EMBL" id="CAMPGE010017352">
    <property type="protein sequence ID" value="CAI2375846.1"/>
    <property type="molecule type" value="Genomic_DNA"/>
</dbReference>
<feature type="compositionally biased region" description="Basic and acidic residues" evidence="3">
    <location>
        <begin position="139"/>
        <end position="165"/>
    </location>
</feature>
<feature type="compositionally biased region" description="Acidic residues" evidence="3">
    <location>
        <begin position="827"/>
        <end position="836"/>
    </location>
</feature>
<feature type="compositionally biased region" description="Basic and acidic residues" evidence="3">
    <location>
        <begin position="317"/>
        <end position="339"/>
    </location>
</feature>
<feature type="region of interest" description="Disordered" evidence="3">
    <location>
        <begin position="818"/>
        <end position="884"/>
    </location>
</feature>
<protein>
    <submittedName>
        <fullName evidence="4">Uncharacterized protein</fullName>
    </submittedName>
</protein>
<evidence type="ECO:0000256" key="3">
    <source>
        <dbReference type="SAM" id="MobiDB-lite"/>
    </source>
</evidence>
<proteinExistence type="inferred from homology"/>
<keyword evidence="2" id="KW-0131">Cell cycle</keyword>
<evidence type="ECO:0000256" key="2">
    <source>
        <dbReference type="ARBA" id="ARBA00023306"/>
    </source>
</evidence>
<organism evidence="4 5">
    <name type="scientific">Euplotes crassus</name>
    <dbReference type="NCBI Taxonomy" id="5936"/>
    <lineage>
        <taxon>Eukaryota</taxon>
        <taxon>Sar</taxon>
        <taxon>Alveolata</taxon>
        <taxon>Ciliophora</taxon>
        <taxon>Intramacronucleata</taxon>
        <taxon>Spirotrichea</taxon>
        <taxon>Hypotrichia</taxon>
        <taxon>Euplotida</taxon>
        <taxon>Euplotidae</taxon>
        <taxon>Moneuplotes</taxon>
    </lineage>
</organism>
<comment type="caution">
    <text evidence="4">The sequence shown here is derived from an EMBL/GenBank/DDBJ whole genome shotgun (WGS) entry which is preliminary data.</text>
</comment>
<feature type="compositionally biased region" description="Basic and acidic residues" evidence="3">
    <location>
        <begin position="847"/>
        <end position="874"/>
    </location>
</feature>
<dbReference type="PANTHER" id="PTHR12634">
    <property type="entry name" value="SIT4 YEAST -ASSOCIATING PROTEIN-RELATED"/>
    <property type="match status" value="1"/>
</dbReference>
<feature type="compositionally biased region" description="Basic and acidic residues" evidence="3">
    <location>
        <begin position="118"/>
        <end position="130"/>
    </location>
</feature>
<feature type="compositionally biased region" description="Basic and acidic residues" evidence="3">
    <location>
        <begin position="252"/>
        <end position="295"/>
    </location>
</feature>
<comment type="similarity">
    <text evidence="1">Belongs to the SAPS family.</text>
</comment>
<dbReference type="InterPro" id="IPR007587">
    <property type="entry name" value="SAPS"/>
</dbReference>
<dbReference type="PANTHER" id="PTHR12634:SF8">
    <property type="entry name" value="FIERY MOUNTAIN, ISOFORM D"/>
    <property type="match status" value="1"/>
</dbReference>
<evidence type="ECO:0000256" key="1">
    <source>
        <dbReference type="ARBA" id="ARBA00006180"/>
    </source>
</evidence>
<evidence type="ECO:0000313" key="4">
    <source>
        <dbReference type="EMBL" id="CAI2375846.1"/>
    </source>
</evidence>
<dbReference type="Proteomes" id="UP001295684">
    <property type="component" value="Unassembled WGS sequence"/>
</dbReference>
<feature type="compositionally biased region" description="Acidic residues" evidence="3">
    <location>
        <begin position="91"/>
        <end position="117"/>
    </location>
</feature>
<accession>A0AAD2D0A4</accession>
<evidence type="ECO:0000313" key="5">
    <source>
        <dbReference type="Proteomes" id="UP001295684"/>
    </source>
</evidence>
<dbReference type="AlphaFoldDB" id="A0AAD2D0A4"/>
<feature type="region of interest" description="Disordered" evidence="3">
    <location>
        <begin position="90"/>
        <end position="408"/>
    </location>
</feature>
<feature type="compositionally biased region" description="Basic and acidic residues" evidence="3">
    <location>
        <begin position="178"/>
        <end position="216"/>
    </location>
</feature>
<dbReference type="Pfam" id="PF04499">
    <property type="entry name" value="SAPS"/>
    <property type="match status" value="2"/>
</dbReference>
<dbReference type="GO" id="GO:0019903">
    <property type="term" value="F:protein phosphatase binding"/>
    <property type="evidence" value="ECO:0007669"/>
    <property type="project" value="InterPro"/>
</dbReference>
<dbReference type="InterPro" id="IPR016024">
    <property type="entry name" value="ARM-type_fold"/>
</dbReference>